<evidence type="ECO:0000256" key="1">
    <source>
        <dbReference type="SAM" id="SignalP"/>
    </source>
</evidence>
<dbReference type="InterPro" id="IPR042095">
    <property type="entry name" value="SUMF_sf"/>
</dbReference>
<organism evidence="3 4">
    <name type="scientific">Treponema ruminis</name>
    <dbReference type="NCBI Taxonomy" id="744515"/>
    <lineage>
        <taxon>Bacteria</taxon>
        <taxon>Pseudomonadati</taxon>
        <taxon>Spirochaetota</taxon>
        <taxon>Spirochaetia</taxon>
        <taxon>Spirochaetales</taxon>
        <taxon>Treponemataceae</taxon>
        <taxon>Treponema</taxon>
    </lineage>
</organism>
<accession>A0A7W8G8P5</accession>
<evidence type="ECO:0000313" key="3">
    <source>
        <dbReference type="EMBL" id="MBB5225807.1"/>
    </source>
</evidence>
<comment type="caution">
    <text evidence="3">The sequence shown here is derived from an EMBL/GenBank/DDBJ whole genome shotgun (WGS) entry which is preliminary data.</text>
</comment>
<evidence type="ECO:0000313" key="4">
    <source>
        <dbReference type="Proteomes" id="UP000518887"/>
    </source>
</evidence>
<dbReference type="Proteomes" id="UP000518887">
    <property type="component" value="Unassembled WGS sequence"/>
</dbReference>
<feature type="chain" id="PRO_5031378534" evidence="1">
    <location>
        <begin position="20"/>
        <end position="321"/>
    </location>
</feature>
<dbReference type="EMBL" id="JACHFQ010000003">
    <property type="protein sequence ID" value="MBB5225807.1"/>
    <property type="molecule type" value="Genomic_DNA"/>
</dbReference>
<dbReference type="Gene3D" id="3.90.1580.10">
    <property type="entry name" value="paralog of FGE (formylglycine-generating enzyme)"/>
    <property type="match status" value="1"/>
</dbReference>
<sequence length="321" mass="36083">MKRFLFVTYILLMAGFSLAAQEFNSLSPVRLGPEEPAQYDVYVIGDGSQSYTAMRWITPFEINRYETTYELWYETREIAEALGYKFINPGQEGSRGKRGAQPTEDCEQPVTMISWYDAIIWCNAFSEIHALTPCYILNGKVLKDATDTVSCDLCTCDWQADGYRLPSESEWEYAARKTVSGMQSGSLASGQVDKYGKEDDSIPEEEVAWTSFNSHGTHKVGTAGTPFREEAPPQAASGNPNGMGLFDMSGNVTEFVWDWSGRYLETEPGERSTGIEAGSERVSRGGSWSEYTPFIYAGDRYSYDPNECYNYLGFRFARTVK</sequence>
<feature type="signal peptide" evidence="1">
    <location>
        <begin position="1"/>
        <end position="19"/>
    </location>
</feature>
<dbReference type="AlphaFoldDB" id="A0A7W8G8P5"/>
<dbReference type="InterPro" id="IPR005532">
    <property type="entry name" value="SUMF_dom"/>
</dbReference>
<dbReference type="PANTHER" id="PTHR23150">
    <property type="entry name" value="SULFATASE MODIFYING FACTOR 1, 2"/>
    <property type="match status" value="1"/>
</dbReference>
<name>A0A7W8G8P5_9SPIR</name>
<proteinExistence type="predicted"/>
<keyword evidence="1" id="KW-0732">Signal</keyword>
<gene>
    <name evidence="3" type="ORF">HNP76_001164</name>
</gene>
<protein>
    <submittedName>
        <fullName evidence="3">Formylglycine-generating enzyme required for sulfatase activity</fullName>
    </submittedName>
</protein>
<evidence type="ECO:0000259" key="2">
    <source>
        <dbReference type="Pfam" id="PF03781"/>
    </source>
</evidence>
<dbReference type="GO" id="GO:0120147">
    <property type="term" value="F:formylglycine-generating oxidase activity"/>
    <property type="evidence" value="ECO:0007669"/>
    <property type="project" value="TreeGrafter"/>
</dbReference>
<dbReference type="SUPFAM" id="SSF56436">
    <property type="entry name" value="C-type lectin-like"/>
    <property type="match status" value="1"/>
</dbReference>
<dbReference type="InterPro" id="IPR051043">
    <property type="entry name" value="Sulfatase_Mod_Factor_Kinase"/>
</dbReference>
<dbReference type="RefSeq" id="WP_184658440.1">
    <property type="nucleotide sequence ID" value="NZ_CP031518.1"/>
</dbReference>
<feature type="domain" description="Sulfatase-modifying factor enzyme-like" evidence="2">
    <location>
        <begin position="50"/>
        <end position="318"/>
    </location>
</feature>
<dbReference type="PANTHER" id="PTHR23150:SF19">
    <property type="entry name" value="FORMYLGLYCINE-GENERATING ENZYME"/>
    <property type="match status" value="1"/>
</dbReference>
<reference evidence="3 4" key="1">
    <citation type="submission" date="2020-08" db="EMBL/GenBank/DDBJ databases">
        <title>Genomic Encyclopedia of Type Strains, Phase IV (KMG-IV): sequencing the most valuable type-strain genomes for metagenomic binning, comparative biology and taxonomic classification.</title>
        <authorList>
            <person name="Goeker M."/>
        </authorList>
    </citation>
    <scope>NUCLEOTIDE SEQUENCE [LARGE SCALE GENOMIC DNA]</scope>
    <source>
        <strain evidence="3 4">DSM 103462</strain>
    </source>
</reference>
<dbReference type="Pfam" id="PF03781">
    <property type="entry name" value="FGE-sulfatase"/>
    <property type="match status" value="1"/>
</dbReference>
<dbReference type="InterPro" id="IPR016187">
    <property type="entry name" value="CTDL_fold"/>
</dbReference>
<keyword evidence="4" id="KW-1185">Reference proteome</keyword>